<keyword evidence="1" id="KW-0802">TPR repeat</keyword>
<evidence type="ECO:0000313" key="3">
    <source>
        <dbReference type="Proteomes" id="UP001224122"/>
    </source>
</evidence>
<dbReference type="SUPFAM" id="SSF48452">
    <property type="entry name" value="TPR-like"/>
    <property type="match status" value="1"/>
</dbReference>
<keyword evidence="3" id="KW-1185">Reference proteome</keyword>
<organism evidence="2 3">
    <name type="scientific">Neobacillus ginsengisoli</name>
    <dbReference type="NCBI Taxonomy" id="904295"/>
    <lineage>
        <taxon>Bacteria</taxon>
        <taxon>Bacillati</taxon>
        <taxon>Bacillota</taxon>
        <taxon>Bacilli</taxon>
        <taxon>Bacillales</taxon>
        <taxon>Bacillaceae</taxon>
        <taxon>Neobacillus</taxon>
    </lineage>
</organism>
<dbReference type="Proteomes" id="UP001224122">
    <property type="component" value="Unassembled WGS sequence"/>
</dbReference>
<gene>
    <name evidence="2" type="ORF">J2S10_004737</name>
</gene>
<dbReference type="EMBL" id="JAUSTW010000010">
    <property type="protein sequence ID" value="MDQ0201529.1"/>
    <property type="molecule type" value="Genomic_DNA"/>
</dbReference>
<protein>
    <submittedName>
        <fullName evidence="2">Tetratricopeptide (TPR) repeat protein</fullName>
    </submittedName>
</protein>
<dbReference type="InterPro" id="IPR011990">
    <property type="entry name" value="TPR-like_helical_dom_sf"/>
</dbReference>
<evidence type="ECO:0000313" key="2">
    <source>
        <dbReference type="EMBL" id="MDQ0201529.1"/>
    </source>
</evidence>
<dbReference type="Gene3D" id="1.25.40.10">
    <property type="entry name" value="Tetratricopeptide repeat domain"/>
    <property type="match status" value="1"/>
</dbReference>
<proteinExistence type="predicted"/>
<comment type="caution">
    <text evidence="2">The sequence shown here is derived from an EMBL/GenBank/DDBJ whole genome shotgun (WGS) entry which is preliminary data.</text>
</comment>
<feature type="repeat" description="TPR" evidence="1">
    <location>
        <begin position="403"/>
        <end position="436"/>
    </location>
</feature>
<dbReference type="InterPro" id="IPR019734">
    <property type="entry name" value="TPR_rpt"/>
</dbReference>
<reference evidence="2 3" key="1">
    <citation type="submission" date="2023-07" db="EMBL/GenBank/DDBJ databases">
        <title>Genomic Encyclopedia of Type Strains, Phase IV (KMG-IV): sequencing the most valuable type-strain genomes for metagenomic binning, comparative biology and taxonomic classification.</title>
        <authorList>
            <person name="Goeker M."/>
        </authorList>
    </citation>
    <scope>NUCLEOTIDE SEQUENCE [LARGE SCALE GENOMIC DNA]</scope>
    <source>
        <strain evidence="2 3">DSM 27594</strain>
    </source>
</reference>
<name>A0ABT9Y124_9BACI</name>
<evidence type="ECO:0000256" key="1">
    <source>
        <dbReference type="PROSITE-ProRule" id="PRU00339"/>
    </source>
</evidence>
<dbReference type="RefSeq" id="WP_307412913.1">
    <property type="nucleotide sequence ID" value="NZ_JAUSTW010000010.1"/>
</dbReference>
<dbReference type="PROSITE" id="PS50005">
    <property type="entry name" value="TPR"/>
    <property type="match status" value="1"/>
</dbReference>
<accession>A0ABT9Y124</accession>
<sequence>MFKELVVPTELFIKDKKKILKGAVTRAAIFARSKVVDVRTEENDRFFLVYYKNTLIYGDKLDHVEEGSFINKAFREGIVVESPHPILTALIPNLTVSVPNKNKLFSLIQIQYSLQELAYIATTLDSFFEKEQLIKIIDKVYFHYRRSGNFIKSFQVIQILSDFAPTLKSANERLNSKEFNTYHSFYNSSSLPSIQKKDPLFIELHCFQNRSNPDKRIFLEEILGKQDGLVDLLLLWLEKVEKHQKAESLEKYTGIALQLVTMEEWILILGHVKINPYRELKETKLIIEKLVQKGNYEKAALYLLNFIHDLPPAFDAILNILWGNLNAGFVVSHLDDFIFMLQQLVDKDNSKQTEQKIFQFAVILLEEHSLKTVLDKLLPIQKLLPHSAVIPKMTKMLGLLEDPDRMMELGDYYAEFKQFDKAIDCFFWEMELKPQDPSPVQKISKMYQHKGMVKEAAAYIKIYAQLKSNQETG</sequence>